<dbReference type="STRING" id="762903.Pedsa_0944"/>
<evidence type="ECO:0000313" key="2">
    <source>
        <dbReference type="EMBL" id="ADY51516.1"/>
    </source>
</evidence>
<feature type="compositionally biased region" description="Basic and acidic residues" evidence="1">
    <location>
        <begin position="104"/>
        <end position="117"/>
    </location>
</feature>
<evidence type="ECO:0000256" key="1">
    <source>
        <dbReference type="SAM" id="MobiDB-lite"/>
    </source>
</evidence>
<dbReference type="EMBL" id="CP002545">
    <property type="protein sequence ID" value="ADY51516.1"/>
    <property type="molecule type" value="Genomic_DNA"/>
</dbReference>
<protein>
    <submittedName>
        <fullName evidence="2">Uncharacterized protein</fullName>
    </submittedName>
</protein>
<accession>F0SAD9</accession>
<keyword evidence="3" id="KW-1185">Reference proteome</keyword>
<dbReference type="eggNOG" id="ENOG5033MH9">
    <property type="taxonomic scope" value="Bacteria"/>
</dbReference>
<gene>
    <name evidence="2" type="ordered locus">Pedsa_0944</name>
</gene>
<evidence type="ECO:0000313" key="3">
    <source>
        <dbReference type="Proteomes" id="UP000000310"/>
    </source>
</evidence>
<name>F0SAD9_PSESL</name>
<proteinExistence type="predicted"/>
<feature type="region of interest" description="Disordered" evidence="1">
    <location>
        <begin position="104"/>
        <end position="146"/>
    </location>
</feature>
<reference evidence="3" key="2">
    <citation type="submission" date="2011-02" db="EMBL/GenBank/DDBJ databases">
        <title>The complete genome of Pedobacter saltans DSM 12145.</title>
        <authorList>
            <consortium name="US DOE Joint Genome Institute (JGI-PGF)"/>
            <person name="Lucas S."/>
            <person name="Copeland A."/>
            <person name="Lapidus A."/>
            <person name="Bruce D."/>
            <person name="Goodwin L."/>
            <person name="Pitluck S."/>
            <person name="Kyrpides N."/>
            <person name="Mavromatis K."/>
            <person name="Pagani I."/>
            <person name="Ivanova N."/>
            <person name="Ovchinnikova G."/>
            <person name="Lu M."/>
            <person name="Detter J.C."/>
            <person name="Han C."/>
            <person name="Land M."/>
            <person name="Hauser L."/>
            <person name="Markowitz V."/>
            <person name="Cheng J.-F."/>
            <person name="Hugenholtz P."/>
            <person name="Woyke T."/>
            <person name="Wu D."/>
            <person name="Tindall B."/>
            <person name="Pomrenke H.G."/>
            <person name="Brambilla E."/>
            <person name="Klenk H.-P."/>
            <person name="Eisen J.A."/>
        </authorList>
    </citation>
    <scope>NUCLEOTIDE SEQUENCE [LARGE SCALE GENOMIC DNA]</scope>
    <source>
        <strain evidence="3">ATCC 51119 / DSM 12145 / JCM 21818 / LMG 10337 / NBRC 100064 / NCIMB 13643</strain>
    </source>
</reference>
<dbReference type="KEGG" id="psn:Pedsa_0944"/>
<dbReference type="RefSeq" id="WP_013632016.1">
    <property type="nucleotide sequence ID" value="NC_015177.1"/>
</dbReference>
<organism evidence="2 3">
    <name type="scientific">Pseudopedobacter saltans (strain ATCC 51119 / DSM 12145 / JCM 21818 / CCUG 39354 / LMG 10337 / NBRC 100064 / NCIMB 13643)</name>
    <name type="common">Pedobacter saltans</name>
    <dbReference type="NCBI Taxonomy" id="762903"/>
    <lineage>
        <taxon>Bacteria</taxon>
        <taxon>Pseudomonadati</taxon>
        <taxon>Bacteroidota</taxon>
        <taxon>Sphingobacteriia</taxon>
        <taxon>Sphingobacteriales</taxon>
        <taxon>Sphingobacteriaceae</taxon>
        <taxon>Pseudopedobacter</taxon>
    </lineage>
</organism>
<dbReference type="AlphaFoldDB" id="F0SAD9"/>
<reference evidence="2 3" key="1">
    <citation type="journal article" date="2011" name="Stand. Genomic Sci.">
        <title>Complete genome sequence of the gliding, heparinolytic Pedobacter saltans type strain (113).</title>
        <authorList>
            <person name="Liolios K."/>
            <person name="Sikorski J."/>
            <person name="Lu M."/>
            <person name="Nolan M."/>
            <person name="Lapidus A."/>
            <person name="Lucas S."/>
            <person name="Hammon N."/>
            <person name="Deshpande S."/>
            <person name="Cheng J.F."/>
            <person name="Tapia R."/>
            <person name="Han C."/>
            <person name="Goodwin L."/>
            <person name="Pitluck S."/>
            <person name="Huntemann M."/>
            <person name="Ivanova N."/>
            <person name="Pagani I."/>
            <person name="Mavromatis K."/>
            <person name="Ovchinikova G."/>
            <person name="Pati A."/>
            <person name="Chen A."/>
            <person name="Palaniappan K."/>
            <person name="Land M."/>
            <person name="Hauser L."/>
            <person name="Brambilla E.M."/>
            <person name="Kotsyurbenko O."/>
            <person name="Rohde M."/>
            <person name="Tindall B.J."/>
            <person name="Abt B."/>
            <person name="Goker M."/>
            <person name="Detter J.C."/>
            <person name="Woyke T."/>
            <person name="Bristow J."/>
            <person name="Eisen J.A."/>
            <person name="Markowitz V."/>
            <person name="Hugenholtz P."/>
            <person name="Klenk H.P."/>
            <person name="Kyrpides N.C."/>
        </authorList>
    </citation>
    <scope>NUCLEOTIDE SEQUENCE [LARGE SCALE GENOMIC DNA]</scope>
    <source>
        <strain evidence="3">ATCC 51119 / DSM 12145 / JCM 21818 / LMG 10337 / NBRC 100064 / NCIMB 13643</strain>
    </source>
</reference>
<sequence length="146" mass="15643">MTDERKHKMQLIFKQHPNVEEFHVTSDDQAFFNASDAKNHAKSLGNKEVDAIKRRDVLKVESTESKVESTGDDERIALMAKLEALGGKAAKNIGLDKLKEKISELEAGKVESTKSKVESTGGDESGADADKGGNPDESGAGEGAGE</sequence>
<dbReference type="Proteomes" id="UP000000310">
    <property type="component" value="Chromosome"/>
</dbReference>
<dbReference type="HOGENOM" id="CLU_1775835_0_0_10"/>